<dbReference type="AlphaFoldDB" id="A0A133N576"/>
<gene>
    <name evidence="1" type="ORF">HMPREF3222_01726</name>
</gene>
<name>A0A133N576_CLOPF</name>
<reference evidence="1 2" key="1">
    <citation type="submission" date="2016-01" db="EMBL/GenBank/DDBJ databases">
        <authorList>
            <person name="Oliw E.H."/>
        </authorList>
    </citation>
    <scope>NUCLEOTIDE SEQUENCE [LARGE SCALE GENOMIC DNA]</scope>
    <source>
        <strain evidence="1 2">MJR7757A</strain>
    </source>
</reference>
<protein>
    <submittedName>
        <fullName evidence="1">Uncharacterized protein</fullName>
    </submittedName>
</protein>
<dbReference type="Proteomes" id="UP000070646">
    <property type="component" value="Unassembled WGS sequence"/>
</dbReference>
<sequence>MSVKKRMKIKINPINVKNLFLSFDLFLLAKATKNKIIKKLLFIFHIKNGIILK</sequence>
<evidence type="ECO:0000313" key="2">
    <source>
        <dbReference type="Proteomes" id="UP000070646"/>
    </source>
</evidence>
<comment type="caution">
    <text evidence="1">The sequence shown here is derived from an EMBL/GenBank/DDBJ whole genome shotgun (WGS) entry which is preliminary data.</text>
</comment>
<accession>A0A133N576</accession>
<dbReference type="EMBL" id="LRPU01000085">
    <property type="protein sequence ID" value="KXA11457.1"/>
    <property type="molecule type" value="Genomic_DNA"/>
</dbReference>
<evidence type="ECO:0000313" key="1">
    <source>
        <dbReference type="EMBL" id="KXA11457.1"/>
    </source>
</evidence>
<organism evidence="1 2">
    <name type="scientific">Clostridium perfringens</name>
    <dbReference type="NCBI Taxonomy" id="1502"/>
    <lineage>
        <taxon>Bacteria</taxon>
        <taxon>Bacillati</taxon>
        <taxon>Bacillota</taxon>
        <taxon>Clostridia</taxon>
        <taxon>Eubacteriales</taxon>
        <taxon>Clostridiaceae</taxon>
        <taxon>Clostridium</taxon>
    </lineage>
</organism>
<proteinExistence type="predicted"/>